<organism evidence="3 4">
    <name type="scientific">Actinopolyspora saharensis</name>
    <dbReference type="NCBI Taxonomy" id="995062"/>
    <lineage>
        <taxon>Bacteria</taxon>
        <taxon>Bacillati</taxon>
        <taxon>Actinomycetota</taxon>
        <taxon>Actinomycetes</taxon>
        <taxon>Actinopolysporales</taxon>
        <taxon>Actinopolysporaceae</taxon>
        <taxon>Actinopolyspora</taxon>
    </lineage>
</organism>
<evidence type="ECO:0000313" key="4">
    <source>
        <dbReference type="Proteomes" id="UP000199301"/>
    </source>
</evidence>
<dbReference type="SUPFAM" id="SSF53720">
    <property type="entry name" value="ALDH-like"/>
    <property type="match status" value="1"/>
</dbReference>
<dbReference type="GO" id="GO:0016491">
    <property type="term" value="F:oxidoreductase activity"/>
    <property type="evidence" value="ECO:0007669"/>
    <property type="project" value="UniProtKB-KW"/>
</dbReference>
<dbReference type="Pfam" id="PF00171">
    <property type="entry name" value="Aldedh"/>
    <property type="match status" value="1"/>
</dbReference>
<dbReference type="InterPro" id="IPR015590">
    <property type="entry name" value="Aldehyde_DH_dom"/>
</dbReference>
<keyword evidence="4" id="KW-1185">Reference proteome</keyword>
<dbReference type="STRING" id="995062.SAMN04489718_3856"/>
<dbReference type="InterPro" id="IPR016161">
    <property type="entry name" value="Ald_DH/histidinol_DH"/>
</dbReference>
<dbReference type="AlphaFoldDB" id="A0A1H1GSV8"/>
<evidence type="ECO:0000259" key="2">
    <source>
        <dbReference type="Pfam" id="PF00171"/>
    </source>
</evidence>
<dbReference type="Proteomes" id="UP000199301">
    <property type="component" value="Unassembled WGS sequence"/>
</dbReference>
<sequence length="297" mass="31482">MSEGEQPVSGRERVTVPKTYKLHIGGTFPRSESGRVHAVEAPDGRFLANAAMASRKDLRDAVSAARKGFETWSAATARNRGQVLFRVAEMLEDRREQFATVVADSEGVSREQAEAAVDAAVDRVFWYAGWTDKLGTVLGGANQVSGPHTSHSAPEPLGVVGVLAPRRSSLLGLVSALAPVIAVGNGAVVLVDRERPLPAVTLCEVLATSDVPGGVVNVLTGDVGELAPWLAAHADVNALDPSGAPEELRAELERNASGTAKRVFDAPVAEPDWSRDPGLRRMRAFTGLKTVWHTLGT</sequence>
<keyword evidence="1" id="KW-0560">Oxidoreductase</keyword>
<dbReference type="EMBL" id="FNKO01000002">
    <property type="protein sequence ID" value="SDR16312.1"/>
    <property type="molecule type" value="Genomic_DNA"/>
</dbReference>
<proteinExistence type="predicted"/>
<evidence type="ECO:0000256" key="1">
    <source>
        <dbReference type="ARBA" id="ARBA00023002"/>
    </source>
</evidence>
<name>A0A1H1GSV8_9ACTN</name>
<protein>
    <submittedName>
        <fullName evidence="3">Aldehyde dehydrogenase (NAD+)</fullName>
    </submittedName>
</protein>
<dbReference type="RefSeq" id="WP_175455153.1">
    <property type="nucleotide sequence ID" value="NZ_FNKO01000002.1"/>
</dbReference>
<gene>
    <name evidence="3" type="ORF">SAMN04489718_3856</name>
</gene>
<reference evidence="4" key="1">
    <citation type="submission" date="2016-10" db="EMBL/GenBank/DDBJ databases">
        <authorList>
            <person name="Varghese N."/>
            <person name="Submissions S."/>
        </authorList>
    </citation>
    <scope>NUCLEOTIDE SEQUENCE [LARGE SCALE GENOMIC DNA]</scope>
    <source>
        <strain evidence="4">DSM 45459</strain>
    </source>
</reference>
<evidence type="ECO:0000313" key="3">
    <source>
        <dbReference type="EMBL" id="SDR16312.1"/>
    </source>
</evidence>
<dbReference type="PANTHER" id="PTHR11699">
    <property type="entry name" value="ALDEHYDE DEHYDROGENASE-RELATED"/>
    <property type="match status" value="1"/>
</dbReference>
<dbReference type="Gene3D" id="3.40.605.10">
    <property type="entry name" value="Aldehyde Dehydrogenase, Chain A, domain 1"/>
    <property type="match status" value="1"/>
</dbReference>
<dbReference type="InterPro" id="IPR016162">
    <property type="entry name" value="Ald_DH_N"/>
</dbReference>
<feature type="domain" description="Aldehyde dehydrogenase" evidence="2">
    <location>
        <begin position="32"/>
        <end position="244"/>
    </location>
</feature>
<accession>A0A1H1GSV8</accession>